<evidence type="ECO:0000256" key="2">
    <source>
        <dbReference type="SAM" id="Phobius"/>
    </source>
</evidence>
<protein>
    <recommendedName>
        <fullName evidence="4">Methyl-accepting chemotaxis protein</fullName>
    </recommendedName>
</protein>
<proteinExistence type="predicted"/>
<dbReference type="AlphaFoldDB" id="A0A1W1D117"/>
<sequence length="251" mass="29696">MYKNRDVSSKELESTINKFLENTDNQKQELKMNSSTLQLWNKFYAEVQKFREEQKVNTAYSSIITQKVVNKIYNINIELILEFNRLIETKQNHYYNTIDVYKKIQYALFVIFILLIIYLFTQIQNIILFIQKFSNTSKKIIKNSTIQGLESITEVEQKELKEVTKNYNFLVKKIANSINYSTQSIEQTTKALESVERNIEDFMELLSTMQESQSDELFQKEDAIIDSLETLMNLKDTLVDLKIDLDRLVMK</sequence>
<reference evidence="3" key="1">
    <citation type="submission" date="2016-10" db="EMBL/GenBank/DDBJ databases">
        <authorList>
            <person name="de Groot N.N."/>
        </authorList>
    </citation>
    <scope>NUCLEOTIDE SEQUENCE</scope>
</reference>
<feature type="transmembrane region" description="Helical" evidence="2">
    <location>
        <begin position="106"/>
        <end position="130"/>
    </location>
</feature>
<feature type="coiled-coil region" evidence="1">
    <location>
        <begin position="185"/>
        <end position="251"/>
    </location>
</feature>
<dbReference type="EMBL" id="FPHM01000295">
    <property type="protein sequence ID" value="SFV71703.1"/>
    <property type="molecule type" value="Genomic_DNA"/>
</dbReference>
<keyword evidence="2" id="KW-0812">Transmembrane</keyword>
<organism evidence="3">
    <name type="scientific">hydrothermal vent metagenome</name>
    <dbReference type="NCBI Taxonomy" id="652676"/>
    <lineage>
        <taxon>unclassified sequences</taxon>
        <taxon>metagenomes</taxon>
        <taxon>ecological metagenomes</taxon>
    </lineage>
</organism>
<accession>A0A1W1D117</accession>
<evidence type="ECO:0000256" key="1">
    <source>
        <dbReference type="SAM" id="Coils"/>
    </source>
</evidence>
<evidence type="ECO:0000313" key="3">
    <source>
        <dbReference type="EMBL" id="SFV71703.1"/>
    </source>
</evidence>
<keyword evidence="2" id="KW-1133">Transmembrane helix</keyword>
<keyword evidence="1" id="KW-0175">Coiled coil</keyword>
<gene>
    <name evidence="3" type="ORF">MNB_SV-13-1096</name>
</gene>
<keyword evidence="2" id="KW-0472">Membrane</keyword>
<name>A0A1W1D117_9ZZZZ</name>
<evidence type="ECO:0008006" key="4">
    <source>
        <dbReference type="Google" id="ProtNLM"/>
    </source>
</evidence>